<proteinExistence type="predicted"/>
<dbReference type="EMBL" id="JAACJJ010000042">
    <property type="protein sequence ID" value="KAF5316184.1"/>
    <property type="molecule type" value="Genomic_DNA"/>
</dbReference>
<dbReference type="AlphaFoldDB" id="A0A8H5EXM0"/>
<gene>
    <name evidence="1" type="ORF">D9619_006667</name>
</gene>
<sequence>MQYRKINALGIPNPLRDIARSSAALVATAVKHDLLIESGLLKAVLLQEVLVWEMQHAGEDG</sequence>
<evidence type="ECO:0000313" key="2">
    <source>
        <dbReference type="Proteomes" id="UP000567179"/>
    </source>
</evidence>
<keyword evidence="2" id="KW-1185">Reference proteome</keyword>
<reference evidence="1 2" key="1">
    <citation type="journal article" date="2020" name="ISME J.">
        <title>Uncovering the hidden diversity of litter-decomposition mechanisms in mushroom-forming fungi.</title>
        <authorList>
            <person name="Floudas D."/>
            <person name="Bentzer J."/>
            <person name="Ahren D."/>
            <person name="Johansson T."/>
            <person name="Persson P."/>
            <person name="Tunlid A."/>
        </authorList>
    </citation>
    <scope>NUCLEOTIDE SEQUENCE [LARGE SCALE GENOMIC DNA]</scope>
    <source>
        <strain evidence="1 2">CBS 101986</strain>
    </source>
</reference>
<comment type="caution">
    <text evidence="1">The sequence shown here is derived from an EMBL/GenBank/DDBJ whole genome shotgun (WGS) entry which is preliminary data.</text>
</comment>
<name>A0A8H5EXM0_9AGAR</name>
<protein>
    <submittedName>
        <fullName evidence="1">Uncharacterized protein</fullName>
    </submittedName>
</protein>
<accession>A0A8H5EXM0</accession>
<dbReference type="Proteomes" id="UP000567179">
    <property type="component" value="Unassembled WGS sequence"/>
</dbReference>
<evidence type="ECO:0000313" key="1">
    <source>
        <dbReference type="EMBL" id="KAF5316184.1"/>
    </source>
</evidence>
<organism evidence="1 2">
    <name type="scientific">Psilocybe cf. subviscida</name>
    <dbReference type="NCBI Taxonomy" id="2480587"/>
    <lineage>
        <taxon>Eukaryota</taxon>
        <taxon>Fungi</taxon>
        <taxon>Dikarya</taxon>
        <taxon>Basidiomycota</taxon>
        <taxon>Agaricomycotina</taxon>
        <taxon>Agaricomycetes</taxon>
        <taxon>Agaricomycetidae</taxon>
        <taxon>Agaricales</taxon>
        <taxon>Agaricineae</taxon>
        <taxon>Strophariaceae</taxon>
        <taxon>Psilocybe</taxon>
    </lineage>
</organism>